<proteinExistence type="inferred from homology"/>
<keyword evidence="8" id="KW-1185">Reference proteome</keyword>
<dbReference type="Proteomes" id="UP000475928">
    <property type="component" value="Unassembled WGS sequence"/>
</dbReference>
<dbReference type="InterPro" id="IPR006224">
    <property type="entry name" value="PsdUridine_synth_RluA-like_CS"/>
</dbReference>
<dbReference type="GO" id="GO:0009982">
    <property type="term" value="F:pseudouridine synthase activity"/>
    <property type="evidence" value="ECO:0007669"/>
    <property type="project" value="InterPro"/>
</dbReference>
<feature type="domain" description="Pseudouridine synthase RsuA/RluA-like" evidence="6">
    <location>
        <begin position="56"/>
        <end position="202"/>
    </location>
</feature>
<organism evidence="7 8">
    <name type="scientific">Pseudolactococcus insecticola</name>
    <dbReference type="NCBI Taxonomy" id="2709158"/>
    <lineage>
        <taxon>Bacteria</taxon>
        <taxon>Bacillati</taxon>
        <taxon>Bacillota</taxon>
        <taxon>Bacilli</taxon>
        <taxon>Lactobacillales</taxon>
        <taxon>Streptococcaceae</taxon>
        <taxon>Pseudolactococcus</taxon>
    </lineage>
</organism>
<dbReference type="AlphaFoldDB" id="A0A6A0B789"/>
<comment type="caution">
    <text evidence="7">The sequence shown here is derived from an EMBL/GenBank/DDBJ whole genome shotgun (WGS) entry which is preliminary data.</text>
</comment>
<sequence length="262" mass="29606">MRTKKHVRVNGVLADFSDIVQGSDELMLVFDETDFPVRTVAFGDKNLVRVLYEDEHLIIVNKPENMKTHGNSDGDIALVNHVAAFCNSPVFVVHRLDFETSGAILFAKNQFVLPILDAMLRERQIHRTYHALCAGHFQQAQFVIKKNIGTDRHDKKRRIIVAQGGQTAVTNVRVLKPFPSESLVACQLDTGRTHQIRVHLASLGHAILGDSLYRGRKSSRLMLHAKHLELTQPFTNKKIRVTADSESFEQALSPRKQRQTRG</sequence>
<dbReference type="GO" id="GO:0000455">
    <property type="term" value="P:enzyme-directed rRNA pseudouridine synthesis"/>
    <property type="evidence" value="ECO:0007669"/>
    <property type="project" value="TreeGrafter"/>
</dbReference>
<accession>A0A6A0B789</accession>
<keyword evidence="3 5" id="KW-0413">Isomerase</keyword>
<comment type="catalytic activity">
    <reaction evidence="1 5">
        <text>a uridine in RNA = a pseudouridine in RNA</text>
        <dbReference type="Rhea" id="RHEA:48348"/>
        <dbReference type="Rhea" id="RHEA-COMP:12068"/>
        <dbReference type="Rhea" id="RHEA-COMP:12069"/>
        <dbReference type="ChEBI" id="CHEBI:65314"/>
        <dbReference type="ChEBI" id="CHEBI:65315"/>
    </reaction>
</comment>
<gene>
    <name evidence="7" type="primary">rluA</name>
    <name evidence="7" type="ORF">Hs20B_15300</name>
</gene>
<dbReference type="PANTHER" id="PTHR21600">
    <property type="entry name" value="MITOCHONDRIAL RNA PSEUDOURIDINE SYNTHASE"/>
    <property type="match status" value="1"/>
</dbReference>
<dbReference type="InterPro" id="IPR020103">
    <property type="entry name" value="PsdUridine_synth_cat_dom_sf"/>
</dbReference>
<dbReference type="InterPro" id="IPR050188">
    <property type="entry name" value="RluA_PseudoU_synthase"/>
</dbReference>
<protein>
    <recommendedName>
        <fullName evidence="5">Pseudouridine synthase</fullName>
        <ecNumber evidence="5">5.4.99.-</ecNumber>
    </recommendedName>
</protein>
<dbReference type="EMBL" id="BLLH01000009">
    <property type="protein sequence ID" value="GFH41132.1"/>
    <property type="molecule type" value="Genomic_DNA"/>
</dbReference>
<evidence type="ECO:0000313" key="7">
    <source>
        <dbReference type="EMBL" id="GFH41132.1"/>
    </source>
</evidence>
<reference evidence="7 8" key="1">
    <citation type="submission" date="2020-02" db="EMBL/GenBank/DDBJ databases">
        <title>Draft genome sequence of Lactococcus sp. Hs20B0-1.</title>
        <authorList>
            <person name="Noda S."/>
            <person name="Yuki M."/>
            <person name="Ohkuma M."/>
        </authorList>
    </citation>
    <scope>NUCLEOTIDE SEQUENCE [LARGE SCALE GENOMIC DNA]</scope>
    <source>
        <strain evidence="7 8">Hs20B0-1</strain>
    </source>
</reference>
<dbReference type="GO" id="GO:0003723">
    <property type="term" value="F:RNA binding"/>
    <property type="evidence" value="ECO:0007669"/>
    <property type="project" value="InterPro"/>
</dbReference>
<dbReference type="SUPFAM" id="SSF55120">
    <property type="entry name" value="Pseudouridine synthase"/>
    <property type="match status" value="1"/>
</dbReference>
<dbReference type="CDD" id="cd02869">
    <property type="entry name" value="PseudoU_synth_RluA_like"/>
    <property type="match status" value="1"/>
</dbReference>
<evidence type="ECO:0000256" key="3">
    <source>
        <dbReference type="ARBA" id="ARBA00023235"/>
    </source>
</evidence>
<comment type="function">
    <text evidence="5">Responsible for synthesis of pseudouridine from uracil.</text>
</comment>
<dbReference type="InterPro" id="IPR006225">
    <property type="entry name" value="PsdUridine_synth_RluC/D"/>
</dbReference>
<dbReference type="Pfam" id="PF00849">
    <property type="entry name" value="PseudoU_synth_2"/>
    <property type="match status" value="1"/>
</dbReference>
<dbReference type="PANTHER" id="PTHR21600:SF44">
    <property type="entry name" value="RIBOSOMAL LARGE SUBUNIT PSEUDOURIDINE SYNTHASE D"/>
    <property type="match status" value="1"/>
</dbReference>
<dbReference type="PROSITE" id="PS01129">
    <property type="entry name" value="PSI_RLU"/>
    <property type="match status" value="1"/>
</dbReference>
<dbReference type="GO" id="GO:0140098">
    <property type="term" value="F:catalytic activity, acting on RNA"/>
    <property type="evidence" value="ECO:0007669"/>
    <property type="project" value="UniProtKB-ARBA"/>
</dbReference>
<evidence type="ECO:0000256" key="4">
    <source>
        <dbReference type="PIRSR" id="PIRSR606225-1"/>
    </source>
</evidence>
<name>A0A6A0B789_9LACT</name>
<evidence type="ECO:0000259" key="6">
    <source>
        <dbReference type="Pfam" id="PF00849"/>
    </source>
</evidence>
<feature type="active site" evidence="4">
    <location>
        <position position="97"/>
    </location>
</feature>
<evidence type="ECO:0000256" key="1">
    <source>
        <dbReference type="ARBA" id="ARBA00000073"/>
    </source>
</evidence>
<dbReference type="NCBIfam" id="TIGR00005">
    <property type="entry name" value="rluA_subfam"/>
    <property type="match status" value="1"/>
</dbReference>
<evidence type="ECO:0000313" key="8">
    <source>
        <dbReference type="Proteomes" id="UP000475928"/>
    </source>
</evidence>
<comment type="similarity">
    <text evidence="2 5">Belongs to the pseudouridine synthase RluA family.</text>
</comment>
<dbReference type="Gene3D" id="3.30.2350.10">
    <property type="entry name" value="Pseudouridine synthase"/>
    <property type="match status" value="1"/>
</dbReference>
<dbReference type="EC" id="5.4.99.-" evidence="5"/>
<dbReference type="InterPro" id="IPR006145">
    <property type="entry name" value="PsdUridine_synth_RsuA/RluA"/>
</dbReference>
<evidence type="ECO:0000256" key="5">
    <source>
        <dbReference type="RuleBase" id="RU362028"/>
    </source>
</evidence>
<evidence type="ECO:0000256" key="2">
    <source>
        <dbReference type="ARBA" id="ARBA00010876"/>
    </source>
</evidence>